<dbReference type="GO" id="GO:0008381">
    <property type="term" value="F:mechanosensitive monoatomic ion channel activity"/>
    <property type="evidence" value="ECO:0007669"/>
    <property type="project" value="InterPro"/>
</dbReference>
<keyword evidence="3" id="KW-1185">Reference proteome</keyword>
<name>A0A7L3Y0H1_9AVES</name>
<dbReference type="AlphaFoldDB" id="A0A7L3Y0H1"/>
<gene>
    <name evidence="2" type="primary">Piezo2_1</name>
    <name evidence="2" type="ORF">CALBOR_R03987</name>
</gene>
<feature type="non-terminal residue" evidence="2">
    <location>
        <position position="189"/>
    </location>
</feature>
<keyword evidence="1" id="KW-0472">Membrane</keyword>
<accession>A0A7L3Y0H1</accession>
<feature type="non-terminal residue" evidence="2">
    <location>
        <position position="1"/>
    </location>
</feature>
<keyword evidence="1" id="KW-1133">Transmembrane helix</keyword>
<organism evidence="2 3">
    <name type="scientific">Calonectris borealis</name>
    <name type="common">Cory's shearwater</name>
    <dbReference type="NCBI Taxonomy" id="1323832"/>
    <lineage>
        <taxon>Eukaryota</taxon>
        <taxon>Metazoa</taxon>
        <taxon>Chordata</taxon>
        <taxon>Craniata</taxon>
        <taxon>Vertebrata</taxon>
        <taxon>Euteleostomi</taxon>
        <taxon>Archelosauria</taxon>
        <taxon>Archosauria</taxon>
        <taxon>Dinosauria</taxon>
        <taxon>Saurischia</taxon>
        <taxon>Theropoda</taxon>
        <taxon>Coelurosauria</taxon>
        <taxon>Aves</taxon>
        <taxon>Neognathae</taxon>
        <taxon>Neoaves</taxon>
        <taxon>Aequornithes</taxon>
        <taxon>Procellariiformes</taxon>
        <taxon>Procellariidae</taxon>
        <taxon>Calonectris</taxon>
    </lineage>
</organism>
<dbReference type="InterPro" id="IPR027272">
    <property type="entry name" value="Piezo"/>
</dbReference>
<dbReference type="EMBL" id="VZUG01029465">
    <property type="protein sequence ID" value="NXV94400.1"/>
    <property type="molecule type" value="Genomic_DNA"/>
</dbReference>
<feature type="transmembrane region" description="Helical" evidence="1">
    <location>
        <begin position="12"/>
        <end position="36"/>
    </location>
</feature>
<keyword evidence="1" id="KW-0812">Transmembrane</keyword>
<dbReference type="PANTHER" id="PTHR47049:SF6">
    <property type="entry name" value="PIEZO-TYPE MECHANOSENSITIVE ION CHANNEL COMPONENT"/>
    <property type="match status" value="1"/>
</dbReference>
<feature type="transmembrane region" description="Helical" evidence="1">
    <location>
        <begin position="48"/>
        <end position="67"/>
    </location>
</feature>
<dbReference type="PANTHER" id="PTHR47049">
    <property type="entry name" value="PIEZO-TYPE MECHANOSENSITIVE ION CHANNEL HOMOLOG"/>
    <property type="match status" value="1"/>
</dbReference>
<evidence type="ECO:0000313" key="2">
    <source>
        <dbReference type="EMBL" id="NXV94400.1"/>
    </source>
</evidence>
<evidence type="ECO:0000256" key="1">
    <source>
        <dbReference type="SAM" id="Phobius"/>
    </source>
</evidence>
<dbReference type="GO" id="GO:0016020">
    <property type="term" value="C:membrane"/>
    <property type="evidence" value="ECO:0007669"/>
    <property type="project" value="InterPro"/>
</dbReference>
<protein>
    <submittedName>
        <fullName evidence="2">PIEZ2 protein</fullName>
    </submittedName>
</protein>
<proteinExistence type="predicted"/>
<feature type="transmembrane region" description="Helical" evidence="1">
    <location>
        <begin position="120"/>
        <end position="141"/>
    </location>
</feature>
<dbReference type="Proteomes" id="UP000535403">
    <property type="component" value="Unassembled WGS sequence"/>
</dbReference>
<comment type="caution">
    <text evidence="2">The sequence shown here is derived from an EMBL/GenBank/DDBJ whole genome shotgun (WGS) entry which is preliminary data.</text>
</comment>
<reference evidence="2 3" key="1">
    <citation type="submission" date="2019-09" db="EMBL/GenBank/DDBJ databases">
        <title>Bird 10,000 Genomes (B10K) Project - Family phase.</title>
        <authorList>
            <person name="Zhang G."/>
        </authorList>
    </citation>
    <scope>NUCLEOTIDE SEQUENCE [LARGE SCALE GENOMIC DNA]</scope>
    <source>
        <strain evidence="2">OUT-0025</strain>
        <tissue evidence="2">Blood</tissue>
    </source>
</reference>
<evidence type="ECO:0000313" key="3">
    <source>
        <dbReference type="Proteomes" id="UP000535403"/>
    </source>
</evidence>
<sequence>YRKGWTFSVLLLLHVISILFLCFQVSLFNFVFLIAWALALPYAQFRPLASSICTVWTCVIIVCKMLYQLTSIDPSTFSSNCTLPGENETKVNLEELKTSVLYSGPVDPAEWVGLRKSYPLLVYLRNNLLMLAILAFEVTIYRHQEYYRCRNNLTVPVTKTIFHDITRAHLDDGLVNCVKYFINYFFYKF</sequence>